<sequence length="212" mass="23494">LYRVRFAMEKVELNPASYYAMLSTASPSIFEAGPEWQYDKDDATYPRGVRIYSDDSKETWTKHLNDDHIFTEFGTPPLPMPDPPPPIQPFAPIDIRYTPTWFNEVVKQWLDQKVAGKIPVVFRDMGVLPIAGGLNVKGNMTEESSTAVSGALYYGTSKTALINSKACAKVQLVDTMPITGLTKGVKYYVQYRCTGPAGFIGSNSGIYYGVPT</sequence>
<evidence type="ECO:0000313" key="1">
    <source>
        <dbReference type="EMBL" id="GAI21982.1"/>
    </source>
</evidence>
<dbReference type="AlphaFoldDB" id="X1LRK8"/>
<proteinExistence type="predicted"/>
<protein>
    <submittedName>
        <fullName evidence="1">Uncharacterized protein</fullName>
    </submittedName>
</protein>
<organism evidence="1">
    <name type="scientific">marine sediment metagenome</name>
    <dbReference type="NCBI Taxonomy" id="412755"/>
    <lineage>
        <taxon>unclassified sequences</taxon>
        <taxon>metagenomes</taxon>
        <taxon>ecological metagenomes</taxon>
    </lineage>
</organism>
<dbReference type="EMBL" id="BARV01017320">
    <property type="protein sequence ID" value="GAI21982.1"/>
    <property type="molecule type" value="Genomic_DNA"/>
</dbReference>
<feature type="non-terminal residue" evidence="1">
    <location>
        <position position="1"/>
    </location>
</feature>
<gene>
    <name evidence="1" type="ORF">S06H3_29549</name>
</gene>
<reference evidence="1" key="1">
    <citation type="journal article" date="2014" name="Front. Microbiol.">
        <title>High frequency of phylogenetically diverse reductive dehalogenase-homologous genes in deep subseafloor sedimentary metagenomes.</title>
        <authorList>
            <person name="Kawai M."/>
            <person name="Futagami T."/>
            <person name="Toyoda A."/>
            <person name="Takaki Y."/>
            <person name="Nishi S."/>
            <person name="Hori S."/>
            <person name="Arai W."/>
            <person name="Tsubouchi T."/>
            <person name="Morono Y."/>
            <person name="Uchiyama I."/>
            <person name="Ito T."/>
            <person name="Fujiyama A."/>
            <person name="Inagaki F."/>
            <person name="Takami H."/>
        </authorList>
    </citation>
    <scope>NUCLEOTIDE SEQUENCE</scope>
    <source>
        <strain evidence="1">Expedition CK06-06</strain>
    </source>
</reference>
<accession>X1LRK8</accession>
<comment type="caution">
    <text evidence="1">The sequence shown here is derived from an EMBL/GenBank/DDBJ whole genome shotgun (WGS) entry which is preliminary data.</text>
</comment>
<name>X1LRK8_9ZZZZ</name>